<sequence length="202" mass="22391">MKFLFNIVLALVCLYSSSSAQTKNSNEFGVQFGMNASRLNSDVTNNTHYKVGFNAGVSIDHYFSESWSVKAKVLYDQKSWEGLSLLMKGVLYNAQYDLNYLTVPVLANWHFGRTKNWYLNFGPYTSILLDVEEVGSDRDVKSGLNNIDLGLDLGIGFKIPVSNKAKLFFELNGEKGLTDVAKEGSGPAFQNNVSSISIGLNF</sequence>
<reference evidence="3 4" key="1">
    <citation type="submission" date="2021-12" db="EMBL/GenBank/DDBJ databases">
        <title>Mucilaginibacter roseus genome.</title>
        <authorList>
            <person name="Ferreira J.R."/>
            <person name="Newman J.D."/>
        </authorList>
    </citation>
    <scope>NUCLEOTIDE SEQUENCE [LARGE SCALE GENOMIC DNA]</scope>
    <source>
        <strain evidence="3 4">LMG 28454</strain>
    </source>
</reference>
<evidence type="ECO:0000313" key="4">
    <source>
        <dbReference type="Proteomes" id="UP001199919"/>
    </source>
</evidence>
<comment type="caution">
    <text evidence="3">The sequence shown here is derived from an EMBL/GenBank/DDBJ whole genome shotgun (WGS) entry which is preliminary data.</text>
</comment>
<dbReference type="InterPro" id="IPR025665">
    <property type="entry name" value="Beta-barrel_OMP_2"/>
</dbReference>
<feature type="signal peptide" evidence="1">
    <location>
        <begin position="1"/>
        <end position="20"/>
    </location>
</feature>
<keyword evidence="4" id="KW-1185">Reference proteome</keyword>
<feature type="chain" id="PRO_5045837629" evidence="1">
    <location>
        <begin position="21"/>
        <end position="202"/>
    </location>
</feature>
<evidence type="ECO:0000259" key="2">
    <source>
        <dbReference type="Pfam" id="PF13568"/>
    </source>
</evidence>
<feature type="domain" description="Outer membrane protein beta-barrel" evidence="2">
    <location>
        <begin position="20"/>
        <end position="180"/>
    </location>
</feature>
<dbReference type="InterPro" id="IPR011250">
    <property type="entry name" value="OMP/PagP_B-barrel"/>
</dbReference>
<organism evidence="3 4">
    <name type="scientific">Mucilaginibacter roseus</name>
    <dbReference type="NCBI Taxonomy" id="1528868"/>
    <lineage>
        <taxon>Bacteria</taxon>
        <taxon>Pseudomonadati</taxon>
        <taxon>Bacteroidota</taxon>
        <taxon>Sphingobacteriia</taxon>
        <taxon>Sphingobacteriales</taxon>
        <taxon>Sphingobacteriaceae</taxon>
        <taxon>Mucilaginibacter</taxon>
    </lineage>
</organism>
<protein>
    <submittedName>
        <fullName evidence="3">PorT family protein</fullName>
    </submittedName>
</protein>
<name>A0ABS8TYV2_9SPHI</name>
<proteinExistence type="predicted"/>
<evidence type="ECO:0000313" key="3">
    <source>
        <dbReference type="EMBL" id="MCD8738993.1"/>
    </source>
</evidence>
<dbReference type="RefSeq" id="WP_232174870.1">
    <property type="nucleotide sequence ID" value="NZ_JAJPWV010000001.1"/>
</dbReference>
<accession>A0ABS8TYV2</accession>
<dbReference type="Proteomes" id="UP001199919">
    <property type="component" value="Unassembled WGS sequence"/>
</dbReference>
<dbReference type="SUPFAM" id="SSF56925">
    <property type="entry name" value="OMPA-like"/>
    <property type="match status" value="1"/>
</dbReference>
<gene>
    <name evidence="3" type="ORF">LT679_00135</name>
</gene>
<dbReference type="Pfam" id="PF13568">
    <property type="entry name" value="OMP_b-brl_2"/>
    <property type="match status" value="1"/>
</dbReference>
<evidence type="ECO:0000256" key="1">
    <source>
        <dbReference type="SAM" id="SignalP"/>
    </source>
</evidence>
<dbReference type="EMBL" id="JAJPWV010000001">
    <property type="protein sequence ID" value="MCD8738993.1"/>
    <property type="molecule type" value="Genomic_DNA"/>
</dbReference>
<keyword evidence="1" id="KW-0732">Signal</keyword>